<keyword evidence="6" id="KW-1185">Reference proteome</keyword>
<organism evidence="5 6">
    <name type="scientific">Noviherbaspirillum album</name>
    <dbReference type="NCBI Taxonomy" id="3080276"/>
    <lineage>
        <taxon>Bacteria</taxon>
        <taxon>Pseudomonadati</taxon>
        <taxon>Pseudomonadota</taxon>
        <taxon>Betaproteobacteria</taxon>
        <taxon>Burkholderiales</taxon>
        <taxon>Oxalobacteraceae</taxon>
        <taxon>Noviherbaspirillum</taxon>
    </lineage>
</organism>
<dbReference type="PANTHER" id="PTHR33376:SF7">
    <property type="entry name" value="C4-DICARBOXYLATE-BINDING PROTEIN DCTB"/>
    <property type="match status" value="1"/>
</dbReference>
<evidence type="ECO:0000256" key="4">
    <source>
        <dbReference type="SAM" id="SignalP"/>
    </source>
</evidence>
<evidence type="ECO:0000256" key="3">
    <source>
        <dbReference type="ARBA" id="ARBA00022729"/>
    </source>
</evidence>
<comment type="caution">
    <text evidence="5">The sequence shown here is derived from an EMBL/GenBank/DDBJ whole genome shotgun (WGS) entry which is preliminary data.</text>
</comment>
<dbReference type="RefSeq" id="WP_326506822.1">
    <property type="nucleotide sequence ID" value="NZ_JAWIIV010000009.1"/>
</dbReference>
<dbReference type="Gene3D" id="3.40.190.170">
    <property type="entry name" value="Bacterial extracellular solute-binding protein, family 7"/>
    <property type="match status" value="1"/>
</dbReference>
<sequence length="337" mass="36945">MKLKQSLSVLTAALLLVGAAHAQQAKERVIRVGIGLNDEHPQATAVRKFGDLLKQQSGGKITVRLYPSGQLGNDVTMTSALQGGTLDMTIPDTSTLVSHVKDFGVINLPFSIANEKEADELLDGPFGEKILAKLPEKGLIGLGFWENGFRHVTNSRKPIRKVDDFAGLKLRVIPNPLFVETFKAMGVNGIPMPFPEVFSAMETRTVDGQENPVATILASKFYEVQQHLVLSKHIYSAWVLLMSKKTWDGLSPEEQKMVTTAAQEAKLFERKTIREFSTNAVNELKKNGMTVTELPASEVDALRAKVQPVTARFSNEFGSAAASEMQAELTKIRGKVK</sequence>
<evidence type="ECO:0000256" key="1">
    <source>
        <dbReference type="ARBA" id="ARBA00009023"/>
    </source>
</evidence>
<comment type="similarity">
    <text evidence="1">Belongs to the bacterial solute-binding protein 7 family.</text>
</comment>
<evidence type="ECO:0000313" key="5">
    <source>
        <dbReference type="EMBL" id="MEC4720110.1"/>
    </source>
</evidence>
<evidence type="ECO:0000256" key="2">
    <source>
        <dbReference type="ARBA" id="ARBA00022448"/>
    </source>
</evidence>
<evidence type="ECO:0000313" key="6">
    <source>
        <dbReference type="Proteomes" id="UP001352263"/>
    </source>
</evidence>
<dbReference type="InterPro" id="IPR004682">
    <property type="entry name" value="TRAP_DctP"/>
</dbReference>
<dbReference type="NCBIfam" id="NF037995">
    <property type="entry name" value="TRAP_S1"/>
    <property type="match status" value="1"/>
</dbReference>
<accession>A0ABU6J8X9</accession>
<dbReference type="CDD" id="cd13679">
    <property type="entry name" value="PBP2_TRAP_YiaO_like"/>
    <property type="match status" value="1"/>
</dbReference>
<gene>
    <name evidence="5" type="ORF">RY831_13180</name>
</gene>
<feature type="signal peptide" evidence="4">
    <location>
        <begin position="1"/>
        <end position="22"/>
    </location>
</feature>
<reference evidence="5 6" key="1">
    <citation type="submission" date="2023-10" db="EMBL/GenBank/DDBJ databases">
        <title>Noviherbaspirillum sp. CPCC 100848 genome assembly.</title>
        <authorList>
            <person name="Li X.Y."/>
            <person name="Fang X.M."/>
        </authorList>
    </citation>
    <scope>NUCLEOTIDE SEQUENCE [LARGE SCALE GENOMIC DNA]</scope>
    <source>
        <strain evidence="5 6">CPCC 100848</strain>
    </source>
</reference>
<dbReference type="PANTHER" id="PTHR33376">
    <property type="match status" value="1"/>
</dbReference>
<dbReference type="Pfam" id="PF03480">
    <property type="entry name" value="DctP"/>
    <property type="match status" value="1"/>
</dbReference>
<dbReference type="Proteomes" id="UP001352263">
    <property type="component" value="Unassembled WGS sequence"/>
</dbReference>
<dbReference type="InterPro" id="IPR038404">
    <property type="entry name" value="TRAP_DctP_sf"/>
</dbReference>
<dbReference type="NCBIfam" id="TIGR00787">
    <property type="entry name" value="dctP"/>
    <property type="match status" value="1"/>
</dbReference>
<dbReference type="InterPro" id="IPR018389">
    <property type="entry name" value="DctP_fam"/>
</dbReference>
<dbReference type="PIRSF" id="PIRSF006470">
    <property type="entry name" value="DctB"/>
    <property type="match status" value="1"/>
</dbReference>
<name>A0ABU6J8X9_9BURK</name>
<protein>
    <submittedName>
        <fullName evidence="5">TRAP transporter substrate-binding protein</fullName>
    </submittedName>
</protein>
<keyword evidence="2" id="KW-0813">Transport</keyword>
<keyword evidence="3 4" id="KW-0732">Signal</keyword>
<feature type="chain" id="PRO_5046590974" evidence="4">
    <location>
        <begin position="23"/>
        <end position="337"/>
    </location>
</feature>
<dbReference type="EMBL" id="JAWIIV010000009">
    <property type="protein sequence ID" value="MEC4720110.1"/>
    <property type="molecule type" value="Genomic_DNA"/>
</dbReference>
<proteinExistence type="inferred from homology"/>